<dbReference type="CDD" id="cd00130">
    <property type="entry name" value="PAS"/>
    <property type="match status" value="1"/>
</dbReference>
<keyword evidence="3" id="KW-0597">Phosphoprotein</keyword>
<evidence type="ECO:0000256" key="8">
    <source>
        <dbReference type="ARBA" id="ARBA00023012"/>
    </source>
</evidence>
<reference evidence="12 13" key="1">
    <citation type="submission" date="2015-09" db="EMBL/GenBank/DDBJ databases">
        <title>Draft Genome Sequence of Bradyrhizobium manausense Strain BR 3351T, a Novel Symbiotic Nitrogen-Fixing Alphaproteobacterium Isolated from Brazilian Amazon Rain Forest.</title>
        <authorList>
            <person name="De Araujo J.L."/>
            <person name="Zilli J.E."/>
        </authorList>
    </citation>
    <scope>NUCLEOTIDE SEQUENCE [LARGE SCALE GENOMIC DNA]</scope>
    <source>
        <strain evidence="12 13">BR3351</strain>
    </source>
</reference>
<organism evidence="12 13">
    <name type="scientific">Bradyrhizobium manausense</name>
    <dbReference type="NCBI Taxonomy" id="989370"/>
    <lineage>
        <taxon>Bacteria</taxon>
        <taxon>Pseudomonadati</taxon>
        <taxon>Pseudomonadota</taxon>
        <taxon>Alphaproteobacteria</taxon>
        <taxon>Hyphomicrobiales</taxon>
        <taxon>Nitrobacteraceae</taxon>
        <taxon>Bradyrhizobium</taxon>
    </lineage>
</organism>
<evidence type="ECO:0000256" key="7">
    <source>
        <dbReference type="ARBA" id="ARBA00022840"/>
    </source>
</evidence>
<comment type="caution">
    <text evidence="12">The sequence shown here is derived from an EMBL/GenBank/DDBJ whole genome shotgun (WGS) entry which is preliminary data.</text>
</comment>
<dbReference type="Pfam" id="PF00512">
    <property type="entry name" value="HisKA"/>
    <property type="match status" value="1"/>
</dbReference>
<evidence type="ECO:0000313" key="13">
    <source>
        <dbReference type="Proteomes" id="UP000051936"/>
    </source>
</evidence>
<protein>
    <recommendedName>
        <fullName evidence="2">histidine kinase</fullName>
        <ecNumber evidence="2">2.7.13.3</ecNumber>
    </recommendedName>
</protein>
<accession>A0A0R3DYB3</accession>
<dbReference type="Pfam" id="PF08448">
    <property type="entry name" value="PAS_4"/>
    <property type="match status" value="1"/>
</dbReference>
<feature type="domain" description="PAS" evidence="11">
    <location>
        <begin position="164"/>
        <end position="236"/>
    </location>
</feature>
<dbReference type="GO" id="GO:0005524">
    <property type="term" value="F:ATP binding"/>
    <property type="evidence" value="ECO:0007669"/>
    <property type="project" value="UniProtKB-KW"/>
</dbReference>
<dbReference type="InterPro" id="IPR036097">
    <property type="entry name" value="HisK_dim/P_sf"/>
</dbReference>
<dbReference type="InterPro" id="IPR003661">
    <property type="entry name" value="HisK_dim/P_dom"/>
</dbReference>
<dbReference type="SUPFAM" id="SSF55874">
    <property type="entry name" value="ATPase domain of HSP90 chaperone/DNA topoisomerase II/histidine kinase"/>
    <property type="match status" value="1"/>
</dbReference>
<gene>
    <name evidence="12" type="ORF">AOQ71_10720</name>
</gene>
<proteinExistence type="predicted"/>
<dbReference type="EMBL" id="LJYG01000045">
    <property type="protein sequence ID" value="KRQ14891.1"/>
    <property type="molecule type" value="Genomic_DNA"/>
</dbReference>
<dbReference type="Gene3D" id="1.10.287.130">
    <property type="match status" value="1"/>
</dbReference>
<dbReference type="EC" id="2.7.13.3" evidence="2"/>
<dbReference type="SMART" id="SM00091">
    <property type="entry name" value="PAS"/>
    <property type="match status" value="1"/>
</dbReference>
<dbReference type="CDD" id="cd00082">
    <property type="entry name" value="HisKA"/>
    <property type="match status" value="1"/>
</dbReference>
<keyword evidence="8" id="KW-0902">Two-component regulatory system</keyword>
<evidence type="ECO:0000256" key="9">
    <source>
        <dbReference type="SAM" id="Coils"/>
    </source>
</evidence>
<feature type="coiled-coil region" evidence="9">
    <location>
        <begin position="276"/>
        <end position="303"/>
    </location>
</feature>
<evidence type="ECO:0000256" key="2">
    <source>
        <dbReference type="ARBA" id="ARBA00012438"/>
    </source>
</evidence>
<dbReference type="Gene3D" id="3.30.565.10">
    <property type="entry name" value="Histidine kinase-like ATPase, C-terminal domain"/>
    <property type="match status" value="1"/>
</dbReference>
<evidence type="ECO:0000256" key="5">
    <source>
        <dbReference type="ARBA" id="ARBA00022741"/>
    </source>
</evidence>
<dbReference type="InterPro" id="IPR035965">
    <property type="entry name" value="PAS-like_dom_sf"/>
</dbReference>
<feature type="domain" description="Histidine kinase" evidence="10">
    <location>
        <begin position="344"/>
        <end position="559"/>
    </location>
</feature>
<dbReference type="STRING" id="989370.AOQ71_10720"/>
<comment type="catalytic activity">
    <reaction evidence="1">
        <text>ATP + protein L-histidine = ADP + protein N-phospho-L-histidine.</text>
        <dbReference type="EC" id="2.7.13.3"/>
    </reaction>
</comment>
<evidence type="ECO:0000256" key="6">
    <source>
        <dbReference type="ARBA" id="ARBA00022777"/>
    </source>
</evidence>
<dbReference type="InterPro" id="IPR013656">
    <property type="entry name" value="PAS_4"/>
</dbReference>
<keyword evidence="7" id="KW-0067">ATP-binding</keyword>
<dbReference type="SUPFAM" id="SSF47384">
    <property type="entry name" value="Homodimeric domain of signal transducing histidine kinase"/>
    <property type="match status" value="1"/>
</dbReference>
<dbReference type="PANTHER" id="PTHR43065:SF46">
    <property type="entry name" value="C4-DICARBOXYLATE TRANSPORT SENSOR PROTEIN DCTB"/>
    <property type="match status" value="1"/>
</dbReference>
<dbReference type="GO" id="GO:0000155">
    <property type="term" value="F:phosphorelay sensor kinase activity"/>
    <property type="evidence" value="ECO:0007669"/>
    <property type="project" value="InterPro"/>
</dbReference>
<name>A0A0R3DYB3_9BRAD</name>
<evidence type="ECO:0000256" key="3">
    <source>
        <dbReference type="ARBA" id="ARBA00022553"/>
    </source>
</evidence>
<keyword evidence="13" id="KW-1185">Reference proteome</keyword>
<dbReference type="InterPro" id="IPR004358">
    <property type="entry name" value="Sig_transdc_His_kin-like_C"/>
</dbReference>
<dbReference type="Gene3D" id="3.30.450.20">
    <property type="entry name" value="PAS domain"/>
    <property type="match status" value="1"/>
</dbReference>
<evidence type="ECO:0000256" key="1">
    <source>
        <dbReference type="ARBA" id="ARBA00000085"/>
    </source>
</evidence>
<keyword evidence="5" id="KW-0547">Nucleotide-binding</keyword>
<dbReference type="SMART" id="SM00387">
    <property type="entry name" value="HATPase_c"/>
    <property type="match status" value="1"/>
</dbReference>
<dbReference type="AlphaFoldDB" id="A0A0R3DYB3"/>
<dbReference type="InterPro" id="IPR036890">
    <property type="entry name" value="HATPase_C_sf"/>
</dbReference>
<dbReference type="PANTHER" id="PTHR43065">
    <property type="entry name" value="SENSOR HISTIDINE KINASE"/>
    <property type="match status" value="1"/>
</dbReference>
<dbReference type="PRINTS" id="PR00344">
    <property type="entry name" value="BCTRLSENSOR"/>
</dbReference>
<dbReference type="PROSITE" id="PS50112">
    <property type="entry name" value="PAS"/>
    <property type="match status" value="1"/>
</dbReference>
<evidence type="ECO:0000259" key="11">
    <source>
        <dbReference type="PROSITE" id="PS50112"/>
    </source>
</evidence>
<keyword evidence="4" id="KW-0808">Transferase</keyword>
<sequence>MPWVEELSDPGELRRCIRDLVALSTLPALWERYSAKEIADSVALALQSILSADFVHVSLSVGQDEGPITATHGAHGQMPRDVTGAIQLEIKPEWFHGAGRPQVMSNPLGRGSAHIATAAIGLGRSILVAGSSGPGFPRETDRLMLSIAASNVAIALQRRQVEADERRFVALVERSPDFVAFSDLNGGVQFVNLAGRELVGIEPADDISNLHVVDFVSSSDQERLSNQCWPAALTDRRWMGELNLCHFKTGEIIPFLVDIFRIDDPRGHGPMNVATVSRDLRRQKQAERELRRLNQSLERSVELRTAELMAEITERKRADERSRELQSALSHAGRLSVAGEMAAALAHELNQPLTAVANSANAALRLLARSGSMRTESMREIMDDVAGQALRAGQIVRRLRDFVTRGKSEKKSEDIETLIREANAFARTGFESLEVSVNLLFDPSASHIYVNRIQIQQVLVNLIRNSLEEVAKVPQATIDVATRRIDNKEIEISVADNGRGVVPPVVDKLFQPFVSTRHDGMGLGLAICRSIVESHSGKLWYEPNPGGGALFRFTLSSAEPTE</sequence>
<evidence type="ECO:0000259" key="10">
    <source>
        <dbReference type="PROSITE" id="PS50109"/>
    </source>
</evidence>
<dbReference type="InterPro" id="IPR000014">
    <property type="entry name" value="PAS"/>
</dbReference>
<evidence type="ECO:0000313" key="12">
    <source>
        <dbReference type="EMBL" id="KRQ14891.1"/>
    </source>
</evidence>
<keyword evidence="6" id="KW-0418">Kinase</keyword>
<dbReference type="NCBIfam" id="TIGR00229">
    <property type="entry name" value="sensory_box"/>
    <property type="match status" value="1"/>
</dbReference>
<dbReference type="InterPro" id="IPR003594">
    <property type="entry name" value="HATPase_dom"/>
</dbReference>
<dbReference type="PROSITE" id="PS50109">
    <property type="entry name" value="HIS_KIN"/>
    <property type="match status" value="1"/>
</dbReference>
<dbReference type="SMART" id="SM00388">
    <property type="entry name" value="HisKA"/>
    <property type="match status" value="1"/>
</dbReference>
<dbReference type="Proteomes" id="UP000051936">
    <property type="component" value="Unassembled WGS sequence"/>
</dbReference>
<keyword evidence="9" id="KW-0175">Coiled coil</keyword>
<dbReference type="Pfam" id="PF02518">
    <property type="entry name" value="HATPase_c"/>
    <property type="match status" value="1"/>
</dbReference>
<evidence type="ECO:0000256" key="4">
    <source>
        <dbReference type="ARBA" id="ARBA00022679"/>
    </source>
</evidence>
<dbReference type="SUPFAM" id="SSF55785">
    <property type="entry name" value="PYP-like sensor domain (PAS domain)"/>
    <property type="match status" value="1"/>
</dbReference>
<dbReference type="InterPro" id="IPR005467">
    <property type="entry name" value="His_kinase_dom"/>
</dbReference>